<gene>
    <name evidence="2" type="ORF">FH972_022342</name>
</gene>
<accession>A0A5N6KS03</accession>
<name>A0A5N6KS03_9ROSI</name>
<reference evidence="2 3" key="1">
    <citation type="submission" date="2019-06" db="EMBL/GenBank/DDBJ databases">
        <title>A chromosomal-level reference genome of Carpinus fangiana (Coryloideae, Betulaceae).</title>
        <authorList>
            <person name="Yang X."/>
            <person name="Wang Z."/>
            <person name="Zhang L."/>
            <person name="Hao G."/>
            <person name="Liu J."/>
            <person name="Yang Y."/>
        </authorList>
    </citation>
    <scope>NUCLEOTIDE SEQUENCE [LARGE SCALE GENOMIC DNA]</scope>
    <source>
        <strain evidence="2">Cfa_2016G</strain>
        <tissue evidence="2">Leaf</tissue>
    </source>
</reference>
<feature type="region of interest" description="Disordered" evidence="1">
    <location>
        <begin position="49"/>
        <end position="73"/>
    </location>
</feature>
<sequence length="157" mass="15984">MMLAPLDKHVPSDLARQANQRELQRPEEQPVQPALTTILVAARVPGRVHKAADAPAQAQRGSEHGVLEPGNQQRGDEGAVVLEVVGVGALGAVEEVLLLGERGARVLGVGGHGVGRGVRAVRAGGLAVAADAGAVPEGEGEGDGCGEHDVAVARLRC</sequence>
<evidence type="ECO:0000256" key="1">
    <source>
        <dbReference type="SAM" id="MobiDB-lite"/>
    </source>
</evidence>
<organism evidence="2 3">
    <name type="scientific">Carpinus fangiana</name>
    <dbReference type="NCBI Taxonomy" id="176857"/>
    <lineage>
        <taxon>Eukaryota</taxon>
        <taxon>Viridiplantae</taxon>
        <taxon>Streptophyta</taxon>
        <taxon>Embryophyta</taxon>
        <taxon>Tracheophyta</taxon>
        <taxon>Spermatophyta</taxon>
        <taxon>Magnoliopsida</taxon>
        <taxon>eudicotyledons</taxon>
        <taxon>Gunneridae</taxon>
        <taxon>Pentapetalae</taxon>
        <taxon>rosids</taxon>
        <taxon>fabids</taxon>
        <taxon>Fagales</taxon>
        <taxon>Betulaceae</taxon>
        <taxon>Carpinus</taxon>
    </lineage>
</organism>
<dbReference type="Proteomes" id="UP000327013">
    <property type="component" value="Unassembled WGS sequence"/>
</dbReference>
<feature type="region of interest" description="Disordered" evidence="1">
    <location>
        <begin position="1"/>
        <end position="34"/>
    </location>
</feature>
<proteinExistence type="predicted"/>
<evidence type="ECO:0000313" key="3">
    <source>
        <dbReference type="Proteomes" id="UP000327013"/>
    </source>
</evidence>
<evidence type="ECO:0000313" key="2">
    <source>
        <dbReference type="EMBL" id="KAB8342744.1"/>
    </source>
</evidence>
<feature type="compositionally biased region" description="Basic and acidic residues" evidence="1">
    <location>
        <begin position="1"/>
        <end position="11"/>
    </location>
</feature>
<dbReference type="EMBL" id="VIBQ01000012">
    <property type="protein sequence ID" value="KAB8342744.1"/>
    <property type="molecule type" value="Genomic_DNA"/>
</dbReference>
<keyword evidence="3" id="KW-1185">Reference proteome</keyword>
<dbReference type="AlphaFoldDB" id="A0A5N6KS03"/>
<comment type="caution">
    <text evidence="2">The sequence shown here is derived from an EMBL/GenBank/DDBJ whole genome shotgun (WGS) entry which is preliminary data.</text>
</comment>
<protein>
    <submittedName>
        <fullName evidence="2">Uncharacterized protein</fullName>
    </submittedName>
</protein>